<comment type="caution">
    <text evidence="1">The sequence shown here is derived from an EMBL/GenBank/DDBJ whole genome shotgun (WGS) entry which is preliminary data.</text>
</comment>
<dbReference type="EMBL" id="CM011680">
    <property type="protein sequence ID" value="TMS17646.1"/>
    <property type="molecule type" value="Genomic_DNA"/>
</dbReference>
<name>A0ACD3RDK3_LARCR</name>
<reference evidence="1" key="1">
    <citation type="submission" date="2018-11" db="EMBL/GenBank/DDBJ databases">
        <title>The sequence and de novo assembly of Larimichthys crocea genome using PacBio and Hi-C technologies.</title>
        <authorList>
            <person name="Xu P."/>
            <person name="Chen B."/>
            <person name="Zhou Z."/>
            <person name="Ke Q."/>
            <person name="Wu Y."/>
            <person name="Bai H."/>
            <person name="Pu F."/>
        </authorList>
    </citation>
    <scope>NUCLEOTIDE SEQUENCE</scope>
    <source>
        <tissue evidence="1">Muscle</tissue>
    </source>
</reference>
<proteinExistence type="predicted"/>
<gene>
    <name evidence="1" type="ORF">E3U43_001715</name>
</gene>
<protein>
    <submittedName>
        <fullName evidence="1">Uncharacterized protein</fullName>
    </submittedName>
</protein>
<evidence type="ECO:0000313" key="1">
    <source>
        <dbReference type="EMBL" id="TMS17646.1"/>
    </source>
</evidence>
<accession>A0ACD3RDK3</accession>
<evidence type="ECO:0000313" key="2">
    <source>
        <dbReference type="Proteomes" id="UP000793456"/>
    </source>
</evidence>
<organism evidence="1 2">
    <name type="scientific">Larimichthys crocea</name>
    <name type="common">Large yellow croaker</name>
    <name type="synonym">Pseudosciaena crocea</name>
    <dbReference type="NCBI Taxonomy" id="215358"/>
    <lineage>
        <taxon>Eukaryota</taxon>
        <taxon>Metazoa</taxon>
        <taxon>Chordata</taxon>
        <taxon>Craniata</taxon>
        <taxon>Vertebrata</taxon>
        <taxon>Euteleostomi</taxon>
        <taxon>Actinopterygii</taxon>
        <taxon>Neopterygii</taxon>
        <taxon>Teleostei</taxon>
        <taxon>Neoteleostei</taxon>
        <taxon>Acanthomorphata</taxon>
        <taxon>Eupercaria</taxon>
        <taxon>Sciaenidae</taxon>
        <taxon>Larimichthys</taxon>
    </lineage>
</organism>
<sequence>MDRVSSSAVTVSLVLLLTQVSCGSCRLRRVTSAQSLSLSPDPISIPGDLTASASGSTSVELSAPLSVSLSVHVIRHMTEALRPRKETFCCRAGRSERFSLLQKLLKATKSSHTHTQSLFQRFLSAQDQQQVRTRAASVSELLLFLSCRLSLYLQSYGSNCVTQLWFNRLASRLKACLDLLLNLRADPALYDVNVTLEKEVAGFWVKIPCVDELGSCHYTDVCDILDQLIPPGQDCPEPLHTYGLPCQLPLQSRFVLSASVGLLPARHGCAVLAD</sequence>
<dbReference type="Proteomes" id="UP000793456">
    <property type="component" value="Chromosome VII"/>
</dbReference>
<keyword evidence="2" id="KW-1185">Reference proteome</keyword>